<comment type="caution">
    <text evidence="3">The sequence shown here is derived from an EMBL/GenBank/DDBJ whole genome shotgun (WGS) entry which is preliminary data.</text>
</comment>
<keyword evidence="2" id="KW-0472">Membrane</keyword>
<keyword evidence="2" id="KW-0812">Transmembrane</keyword>
<name>A0AAV9D7L8_ACOCL</name>
<reference evidence="3" key="2">
    <citation type="submission" date="2023-06" db="EMBL/GenBank/DDBJ databases">
        <authorList>
            <person name="Ma L."/>
            <person name="Liu K.-W."/>
            <person name="Li Z."/>
            <person name="Hsiao Y.-Y."/>
            <person name="Qi Y."/>
            <person name="Fu T."/>
            <person name="Tang G."/>
            <person name="Zhang D."/>
            <person name="Sun W.-H."/>
            <person name="Liu D.-K."/>
            <person name="Li Y."/>
            <person name="Chen G.-Z."/>
            <person name="Liu X.-D."/>
            <person name="Liao X.-Y."/>
            <person name="Jiang Y.-T."/>
            <person name="Yu X."/>
            <person name="Hao Y."/>
            <person name="Huang J."/>
            <person name="Zhao X.-W."/>
            <person name="Ke S."/>
            <person name="Chen Y.-Y."/>
            <person name="Wu W.-L."/>
            <person name="Hsu J.-L."/>
            <person name="Lin Y.-F."/>
            <person name="Huang M.-D."/>
            <person name="Li C.-Y."/>
            <person name="Huang L."/>
            <person name="Wang Z.-W."/>
            <person name="Zhao X."/>
            <person name="Zhong W.-Y."/>
            <person name="Peng D.-H."/>
            <person name="Ahmad S."/>
            <person name="Lan S."/>
            <person name="Zhang J.-S."/>
            <person name="Tsai W.-C."/>
            <person name="Van De Peer Y."/>
            <person name="Liu Z.-J."/>
        </authorList>
    </citation>
    <scope>NUCLEOTIDE SEQUENCE</scope>
    <source>
        <strain evidence="3">CP</strain>
        <tissue evidence="3">Leaves</tissue>
    </source>
</reference>
<accession>A0AAV9D7L8</accession>
<sequence length="95" mass="10876">MVDSIDRRSTPMEENSTLLAKLEAVEERTERLEALQKCVGELEYQVEALQEMLTKIQAMRECAAELEPQNHSYKKVFFFVIMLFTVFVGAKLSGS</sequence>
<keyword evidence="2" id="KW-1133">Transmembrane helix</keyword>
<dbReference type="Proteomes" id="UP001180020">
    <property type="component" value="Unassembled WGS sequence"/>
</dbReference>
<feature type="coiled-coil region" evidence="1">
    <location>
        <begin position="15"/>
        <end position="52"/>
    </location>
</feature>
<proteinExistence type="predicted"/>
<evidence type="ECO:0000313" key="3">
    <source>
        <dbReference type="EMBL" id="KAK1296799.1"/>
    </source>
</evidence>
<evidence type="ECO:0000256" key="1">
    <source>
        <dbReference type="SAM" id="Coils"/>
    </source>
</evidence>
<protein>
    <submittedName>
        <fullName evidence="3">Uncharacterized protein</fullName>
    </submittedName>
</protein>
<evidence type="ECO:0000256" key="2">
    <source>
        <dbReference type="SAM" id="Phobius"/>
    </source>
</evidence>
<keyword evidence="4" id="KW-1185">Reference proteome</keyword>
<evidence type="ECO:0000313" key="4">
    <source>
        <dbReference type="Proteomes" id="UP001180020"/>
    </source>
</evidence>
<gene>
    <name evidence="3" type="ORF">QJS10_CPB15g00651</name>
</gene>
<dbReference type="EMBL" id="JAUJYO010000015">
    <property type="protein sequence ID" value="KAK1296799.1"/>
    <property type="molecule type" value="Genomic_DNA"/>
</dbReference>
<reference evidence="3" key="1">
    <citation type="journal article" date="2023" name="Nat. Commun.">
        <title>Diploid and tetraploid genomes of Acorus and the evolution of monocots.</title>
        <authorList>
            <person name="Ma L."/>
            <person name="Liu K.W."/>
            <person name="Li Z."/>
            <person name="Hsiao Y.Y."/>
            <person name="Qi Y."/>
            <person name="Fu T."/>
            <person name="Tang G.D."/>
            <person name="Zhang D."/>
            <person name="Sun W.H."/>
            <person name="Liu D.K."/>
            <person name="Li Y."/>
            <person name="Chen G.Z."/>
            <person name="Liu X.D."/>
            <person name="Liao X.Y."/>
            <person name="Jiang Y.T."/>
            <person name="Yu X."/>
            <person name="Hao Y."/>
            <person name="Huang J."/>
            <person name="Zhao X.W."/>
            <person name="Ke S."/>
            <person name="Chen Y.Y."/>
            <person name="Wu W.L."/>
            <person name="Hsu J.L."/>
            <person name="Lin Y.F."/>
            <person name="Huang M.D."/>
            <person name="Li C.Y."/>
            <person name="Huang L."/>
            <person name="Wang Z.W."/>
            <person name="Zhao X."/>
            <person name="Zhong W.Y."/>
            <person name="Peng D.H."/>
            <person name="Ahmad S."/>
            <person name="Lan S."/>
            <person name="Zhang J.S."/>
            <person name="Tsai W.C."/>
            <person name="Van de Peer Y."/>
            <person name="Liu Z.J."/>
        </authorList>
    </citation>
    <scope>NUCLEOTIDE SEQUENCE</scope>
    <source>
        <strain evidence="3">CP</strain>
    </source>
</reference>
<dbReference type="AlphaFoldDB" id="A0AAV9D7L8"/>
<organism evidence="3 4">
    <name type="scientific">Acorus calamus</name>
    <name type="common">Sweet flag</name>
    <dbReference type="NCBI Taxonomy" id="4465"/>
    <lineage>
        <taxon>Eukaryota</taxon>
        <taxon>Viridiplantae</taxon>
        <taxon>Streptophyta</taxon>
        <taxon>Embryophyta</taxon>
        <taxon>Tracheophyta</taxon>
        <taxon>Spermatophyta</taxon>
        <taxon>Magnoliopsida</taxon>
        <taxon>Liliopsida</taxon>
        <taxon>Acoraceae</taxon>
        <taxon>Acorus</taxon>
    </lineage>
</organism>
<keyword evidence="1" id="KW-0175">Coiled coil</keyword>
<feature type="transmembrane region" description="Helical" evidence="2">
    <location>
        <begin position="76"/>
        <end position="94"/>
    </location>
</feature>